<name>A0A848EBY5_9PROT</name>
<evidence type="ECO:0000259" key="2">
    <source>
        <dbReference type="Pfam" id="PF06722"/>
    </source>
</evidence>
<feature type="region of interest" description="Disordered" evidence="1">
    <location>
        <begin position="53"/>
        <end position="72"/>
    </location>
</feature>
<dbReference type="AlphaFoldDB" id="A0A848EBY5"/>
<dbReference type="PANTHER" id="PTHR48050">
    <property type="entry name" value="STEROL 3-BETA-GLUCOSYLTRANSFERASE"/>
    <property type="match status" value="1"/>
</dbReference>
<dbReference type="Proteomes" id="UP000548582">
    <property type="component" value="Unassembled WGS sequence"/>
</dbReference>
<proteinExistence type="predicted"/>
<dbReference type="Pfam" id="PF06722">
    <property type="entry name" value="EryCIII-like_C"/>
    <property type="match status" value="1"/>
</dbReference>
<sequence>MAEFLVTTFEGGGNVPPCVGMIRRLVARGHAVRVLGDEVLRAEMEAAGASFRPWTTAPNRSDRRPESDPMQDWMATEPGGGLLRLLDHISIGPAAAYAADTLAELRRAPADALLCCDLLYGPPIGAEAAGVPFAMFGSNVSILPVEGIPPLGPGLLPPTTPEEHAMAAGVAAWFRDMLNERLPVLNAARATHGLVPLAEAADQMRRARMTVLATSPAFDFPATALPKGLRYVGPLLDAPDWAAAWASPWDAADARPLVLVALSTTFQDQVGTIQRLLDATETLAVRAVVTLGPALDGVALRVPANAHVVASASHDALMREASLVVTHCGHGTVLRALAHHRPMLCLPMGRDQNDNAARVAARGAGIRLASDASVPALRDAIAVLLADPRYAAAAAALGTAIAAATREAALVEALEELVTGPACRHAA</sequence>
<evidence type="ECO:0000313" key="3">
    <source>
        <dbReference type="EMBL" id="NMJ40973.1"/>
    </source>
</evidence>
<keyword evidence="3" id="KW-0808">Transferase</keyword>
<evidence type="ECO:0000256" key="1">
    <source>
        <dbReference type="SAM" id="MobiDB-lite"/>
    </source>
</evidence>
<dbReference type="GO" id="GO:0016757">
    <property type="term" value="F:glycosyltransferase activity"/>
    <property type="evidence" value="ECO:0007669"/>
    <property type="project" value="UniProtKB-ARBA"/>
</dbReference>
<dbReference type="EMBL" id="JABBKX010000002">
    <property type="protein sequence ID" value="NMJ40973.1"/>
    <property type="molecule type" value="Genomic_DNA"/>
</dbReference>
<dbReference type="RefSeq" id="WP_170053223.1">
    <property type="nucleotide sequence ID" value="NZ_JABBKX010000002.1"/>
</dbReference>
<comment type="caution">
    <text evidence="3">The sequence shown here is derived from an EMBL/GenBank/DDBJ whole genome shotgun (WGS) entry which is preliminary data.</text>
</comment>
<feature type="domain" description="Erythromycin biosynthesis protein CIII-like C-terminal" evidence="2">
    <location>
        <begin position="275"/>
        <end position="417"/>
    </location>
</feature>
<dbReference type="PANTHER" id="PTHR48050:SF13">
    <property type="entry name" value="STEROL 3-BETA-GLUCOSYLTRANSFERASE UGT80A2"/>
    <property type="match status" value="1"/>
</dbReference>
<reference evidence="3 4" key="1">
    <citation type="submission" date="2020-03" db="EMBL/GenBank/DDBJ databases">
        <authorList>
            <person name="Sun Q."/>
        </authorList>
    </citation>
    <scope>NUCLEOTIDE SEQUENCE [LARGE SCALE GENOMIC DNA]</scope>
    <source>
        <strain evidence="3 4">JC162</strain>
    </source>
</reference>
<dbReference type="InterPro" id="IPR010610">
    <property type="entry name" value="EryCIII-like_C"/>
</dbReference>
<evidence type="ECO:0000313" key="4">
    <source>
        <dbReference type="Proteomes" id="UP000548582"/>
    </source>
</evidence>
<dbReference type="InterPro" id="IPR050426">
    <property type="entry name" value="Glycosyltransferase_28"/>
</dbReference>
<organism evidence="3 4">
    <name type="scientific">Neoroseomonas marina</name>
    <dbReference type="NCBI Taxonomy" id="1232220"/>
    <lineage>
        <taxon>Bacteria</taxon>
        <taxon>Pseudomonadati</taxon>
        <taxon>Pseudomonadota</taxon>
        <taxon>Alphaproteobacteria</taxon>
        <taxon>Acetobacterales</taxon>
        <taxon>Acetobacteraceae</taxon>
        <taxon>Neoroseomonas</taxon>
    </lineage>
</organism>
<keyword evidence="4" id="KW-1185">Reference proteome</keyword>
<gene>
    <name evidence="3" type="ORF">GWK16_06960</name>
</gene>
<accession>A0A848EBY5</accession>
<dbReference type="SUPFAM" id="SSF53756">
    <property type="entry name" value="UDP-Glycosyltransferase/glycogen phosphorylase"/>
    <property type="match status" value="1"/>
</dbReference>
<protein>
    <submittedName>
        <fullName evidence="3">Glycosyltransferase family 1 protein</fullName>
    </submittedName>
</protein>
<dbReference type="Gene3D" id="3.40.50.2000">
    <property type="entry name" value="Glycogen Phosphorylase B"/>
    <property type="match status" value="2"/>
</dbReference>